<feature type="region of interest" description="Disordered" evidence="1">
    <location>
        <begin position="1"/>
        <end position="60"/>
    </location>
</feature>
<dbReference type="AlphaFoldDB" id="A0A7S0Y8T9"/>
<name>A0A7S0Y8T9_9STRA</name>
<feature type="compositionally biased region" description="Basic and acidic residues" evidence="1">
    <location>
        <begin position="1"/>
        <end position="15"/>
    </location>
</feature>
<sequence>MTKKDLSKSDDEKKSPTTSRPRSSSINSVGNRAGNEGNSESVGRKRSSSSTAFTRRIRFRDRPSSIPPERWLKSSVGRTREELNNIDDMVQYMGSCQFGKSVVISMFGTVHAIILNDEANVLVRRNDEYQYWYVGLGPGRKRDARSVGASQSTIPIFHAPQMEYQTKELFYVGHYRVKNIEELNPPVIEMEKERDMKITFAFEKFDERLDSIIKKGPTREE</sequence>
<feature type="compositionally biased region" description="Low complexity" evidence="1">
    <location>
        <begin position="16"/>
        <end position="25"/>
    </location>
</feature>
<reference evidence="2" key="1">
    <citation type="submission" date="2021-01" db="EMBL/GenBank/DDBJ databases">
        <authorList>
            <person name="Corre E."/>
            <person name="Pelletier E."/>
            <person name="Niang G."/>
            <person name="Scheremetjew M."/>
            <person name="Finn R."/>
            <person name="Kale V."/>
            <person name="Holt S."/>
            <person name="Cochrane G."/>
            <person name="Meng A."/>
            <person name="Brown T."/>
            <person name="Cohen L."/>
        </authorList>
    </citation>
    <scope>NUCLEOTIDE SEQUENCE</scope>
    <source>
        <strain evidence="2">UNC1205</strain>
    </source>
</reference>
<evidence type="ECO:0000256" key="1">
    <source>
        <dbReference type="SAM" id="MobiDB-lite"/>
    </source>
</evidence>
<organism evidence="2">
    <name type="scientific">Pseudo-nitzschia delicatissima</name>
    <dbReference type="NCBI Taxonomy" id="44447"/>
    <lineage>
        <taxon>Eukaryota</taxon>
        <taxon>Sar</taxon>
        <taxon>Stramenopiles</taxon>
        <taxon>Ochrophyta</taxon>
        <taxon>Bacillariophyta</taxon>
        <taxon>Bacillariophyceae</taxon>
        <taxon>Bacillariophycidae</taxon>
        <taxon>Bacillariales</taxon>
        <taxon>Bacillariaceae</taxon>
        <taxon>Pseudo-nitzschia</taxon>
    </lineage>
</organism>
<proteinExistence type="predicted"/>
<evidence type="ECO:0000313" key="2">
    <source>
        <dbReference type="EMBL" id="CAD8763127.1"/>
    </source>
</evidence>
<gene>
    <name evidence="2" type="ORF">PDEL1432_LOCUS3167</name>
</gene>
<dbReference type="EMBL" id="HBFL01004418">
    <property type="protein sequence ID" value="CAD8763127.1"/>
    <property type="molecule type" value="Transcribed_RNA"/>
</dbReference>
<protein>
    <submittedName>
        <fullName evidence="2">Uncharacterized protein</fullName>
    </submittedName>
</protein>
<accession>A0A7S0Y8T9</accession>